<evidence type="ECO:0000256" key="2">
    <source>
        <dbReference type="ARBA" id="ARBA00022679"/>
    </source>
</evidence>
<dbReference type="InterPro" id="IPR036969">
    <property type="entry name" value="Citrate_synthase_sf"/>
</dbReference>
<reference evidence="4 5" key="1">
    <citation type="submission" date="2014-02" db="EMBL/GenBank/DDBJ databases">
        <authorList>
            <person name="Sibley D."/>
            <person name="Venepally P."/>
            <person name="Karamycheva S."/>
            <person name="Hadjithomas M."/>
            <person name="Khan A."/>
            <person name="Brunk B."/>
            <person name="Roos D."/>
            <person name="Caler E."/>
            <person name="Lorenzi H."/>
        </authorList>
    </citation>
    <scope>NUCLEOTIDE SEQUENCE [LARGE SCALE GENOMIC DNA]</scope>
    <source>
        <strain evidence="4 5">GAB2-2007-GAL-DOM2</strain>
    </source>
</reference>
<dbReference type="GO" id="GO:0005975">
    <property type="term" value="P:carbohydrate metabolic process"/>
    <property type="evidence" value="ECO:0007669"/>
    <property type="project" value="TreeGrafter"/>
</dbReference>
<dbReference type="VEuPathDB" id="ToxoDB:TGDOM2_268890"/>
<dbReference type="NCBIfam" id="NF007128">
    <property type="entry name" value="PRK09569.1"/>
    <property type="match status" value="1"/>
</dbReference>
<dbReference type="PRINTS" id="PR00143">
    <property type="entry name" value="CITRTSNTHASE"/>
</dbReference>
<comment type="caution">
    <text evidence="4">The sequence shown here is derived from an EMBL/GenBank/DDBJ whole genome shotgun (WGS) entry which is preliminary data.</text>
</comment>
<dbReference type="Gene3D" id="1.10.580.10">
    <property type="entry name" value="Citrate Synthase, domain 1"/>
    <property type="match status" value="1"/>
</dbReference>
<keyword evidence="4" id="KW-0012">Acyltransferase</keyword>
<name>A0A086K478_TOXGO</name>
<gene>
    <name evidence="4" type="ORF">TGDOM2_268890</name>
</gene>
<protein>
    <recommendedName>
        <fullName evidence="3">Citrate synthase</fullName>
    </recommendedName>
</protein>
<dbReference type="GO" id="GO:0046912">
    <property type="term" value="F:acyltransferase activity, acyl groups converted into alkyl on transfer"/>
    <property type="evidence" value="ECO:0007669"/>
    <property type="project" value="InterPro"/>
</dbReference>
<dbReference type="Pfam" id="PF00285">
    <property type="entry name" value="Citrate_synt"/>
    <property type="match status" value="1"/>
</dbReference>
<dbReference type="PANTHER" id="PTHR11739">
    <property type="entry name" value="CITRATE SYNTHASE"/>
    <property type="match status" value="1"/>
</dbReference>
<evidence type="ECO:0000313" key="4">
    <source>
        <dbReference type="EMBL" id="KFG39196.1"/>
    </source>
</evidence>
<organism evidence="4 5">
    <name type="scientific">Toxoplasma gondii GAB2-2007-GAL-DOM2</name>
    <dbReference type="NCBI Taxonomy" id="1130820"/>
    <lineage>
        <taxon>Eukaryota</taxon>
        <taxon>Sar</taxon>
        <taxon>Alveolata</taxon>
        <taxon>Apicomplexa</taxon>
        <taxon>Conoidasida</taxon>
        <taxon>Coccidia</taxon>
        <taxon>Eucoccidiorida</taxon>
        <taxon>Eimeriorina</taxon>
        <taxon>Sarcocystidae</taxon>
        <taxon>Toxoplasma</taxon>
    </lineage>
</organism>
<dbReference type="InterPro" id="IPR016143">
    <property type="entry name" value="Citrate_synth-like_sm_a-sub"/>
</dbReference>
<dbReference type="InterPro" id="IPR019810">
    <property type="entry name" value="Citrate_synthase_AS"/>
</dbReference>
<dbReference type="PANTHER" id="PTHR11739:SF8">
    <property type="entry name" value="CITRATE SYNTHASE, MITOCHONDRIAL"/>
    <property type="match status" value="1"/>
</dbReference>
<dbReference type="InterPro" id="IPR016142">
    <property type="entry name" value="Citrate_synth-like_lrg_a-sub"/>
</dbReference>
<evidence type="ECO:0000256" key="3">
    <source>
        <dbReference type="RuleBase" id="RU000441"/>
    </source>
</evidence>
<evidence type="ECO:0000313" key="5">
    <source>
        <dbReference type="Proteomes" id="UP000028837"/>
    </source>
</evidence>
<dbReference type="InterPro" id="IPR002020">
    <property type="entry name" value="Citrate_synthase"/>
</dbReference>
<dbReference type="GO" id="GO:0005759">
    <property type="term" value="C:mitochondrial matrix"/>
    <property type="evidence" value="ECO:0007669"/>
    <property type="project" value="TreeGrafter"/>
</dbReference>
<evidence type="ECO:0000256" key="1">
    <source>
        <dbReference type="ARBA" id="ARBA00010566"/>
    </source>
</evidence>
<dbReference type="OrthoDB" id="8017587at2759"/>
<dbReference type="PROSITE" id="PS00480">
    <property type="entry name" value="CITRATE_SYNTHASE"/>
    <property type="match status" value="1"/>
</dbReference>
<dbReference type="SUPFAM" id="SSF48256">
    <property type="entry name" value="Citrate synthase"/>
    <property type="match status" value="1"/>
</dbReference>
<dbReference type="AlphaFoldDB" id="A0A086K478"/>
<accession>A0A086K478</accession>
<dbReference type="GO" id="GO:0006099">
    <property type="term" value="P:tricarboxylic acid cycle"/>
    <property type="evidence" value="ECO:0007669"/>
    <property type="project" value="TreeGrafter"/>
</dbReference>
<dbReference type="Proteomes" id="UP000028837">
    <property type="component" value="Unassembled WGS sequence"/>
</dbReference>
<dbReference type="EMBL" id="AHZU02000870">
    <property type="protein sequence ID" value="KFG39196.1"/>
    <property type="molecule type" value="Genomic_DNA"/>
</dbReference>
<sequence length="560" mass="60382">MLLSRLRDTAAAALVLRTSGSTALSPPSFLYPASLVRPTSGKAPSLLAATHTSPFSAPVCAAVQSKRLLGRSQSLFRKNTASALRSFSSSARSVCGGLSNAEARAAVEAALDALAEKVQEAAEPKRELLKTLRKEHGTVVISEATLSTVCGGMRGLTAILTETSTLHAEKGILYRGLTINECLAKLPRMHKEEYPAVEGLIWFLMTGSIPTVNEVELLSNALYALSLSSASSSPSAPFIPPHVGKVLDAVPPSTHPMTQLVMAAAALQPTSELAQAYRHKTVSRHDLWKPALADALSLIAKNAVMAARIFRRSFRDGQEIDPVRSLDWAANFGHMMGFNSKEHQELFRLYLFLHADHEGGNVSAHAAHVVGSALSDPFLAFSAGMAGLAGPLHGLANQECLNWLRDVHCKLNGAAPTRENVKKIAEDTLASGRVIPGYGHAVLRVTDPRFTAQREFALKYLKDDELFQLLNVAYNTIPDVLLATGKVKNPYPNVDCHSGVLLQHFGITEADFYTVLFGVSRAIGIACQYVWDRILGLPIERPKSTTLDLLKAACVERKGN</sequence>
<keyword evidence="2 3" id="KW-0808">Transferase</keyword>
<proteinExistence type="inferred from homology"/>
<comment type="similarity">
    <text evidence="1 3">Belongs to the citrate synthase family.</text>
</comment>
<dbReference type="Gene3D" id="1.10.230.10">
    <property type="entry name" value="Cytochrome P450-Terp, domain 2"/>
    <property type="match status" value="1"/>
</dbReference>